<gene>
    <name evidence="3" type="ORF">PGLA2088_LOCUS36599</name>
</gene>
<proteinExistence type="predicted"/>
<feature type="transmembrane region" description="Helical" evidence="2">
    <location>
        <begin position="12"/>
        <end position="34"/>
    </location>
</feature>
<evidence type="ECO:0000256" key="1">
    <source>
        <dbReference type="SAM" id="MobiDB-lite"/>
    </source>
</evidence>
<feature type="compositionally biased region" description="Polar residues" evidence="1">
    <location>
        <begin position="143"/>
        <end position="165"/>
    </location>
</feature>
<feature type="compositionally biased region" description="Polar residues" evidence="1">
    <location>
        <begin position="192"/>
        <end position="203"/>
    </location>
</feature>
<feature type="transmembrane region" description="Helical" evidence="2">
    <location>
        <begin position="116"/>
        <end position="135"/>
    </location>
</feature>
<dbReference type="AlphaFoldDB" id="A0A813KXF9"/>
<organism evidence="3 4">
    <name type="scientific">Polarella glacialis</name>
    <name type="common">Dinoflagellate</name>
    <dbReference type="NCBI Taxonomy" id="89957"/>
    <lineage>
        <taxon>Eukaryota</taxon>
        <taxon>Sar</taxon>
        <taxon>Alveolata</taxon>
        <taxon>Dinophyceae</taxon>
        <taxon>Suessiales</taxon>
        <taxon>Suessiaceae</taxon>
        <taxon>Polarella</taxon>
    </lineage>
</organism>
<feature type="transmembrane region" description="Helical" evidence="2">
    <location>
        <begin position="54"/>
        <end position="73"/>
    </location>
</feature>
<keyword evidence="2" id="KW-0472">Membrane</keyword>
<keyword evidence="2" id="KW-0812">Transmembrane</keyword>
<reference evidence="3" key="1">
    <citation type="submission" date="2021-02" db="EMBL/GenBank/DDBJ databases">
        <authorList>
            <person name="Dougan E. K."/>
            <person name="Rhodes N."/>
            <person name="Thang M."/>
            <person name="Chan C."/>
        </authorList>
    </citation>
    <scope>NUCLEOTIDE SEQUENCE</scope>
</reference>
<feature type="region of interest" description="Disordered" evidence="1">
    <location>
        <begin position="140"/>
        <end position="203"/>
    </location>
</feature>
<dbReference type="EMBL" id="CAJNNW010032186">
    <property type="protein sequence ID" value="CAE8711657.1"/>
    <property type="molecule type" value="Genomic_DNA"/>
</dbReference>
<evidence type="ECO:0000313" key="3">
    <source>
        <dbReference type="EMBL" id="CAE8711657.1"/>
    </source>
</evidence>
<name>A0A813KXF9_POLGL</name>
<protein>
    <submittedName>
        <fullName evidence="3">Uncharacterized protein</fullName>
    </submittedName>
</protein>
<comment type="caution">
    <text evidence="3">The sequence shown here is derived from an EMBL/GenBank/DDBJ whole genome shotgun (WGS) entry which is preliminary data.</text>
</comment>
<dbReference type="Proteomes" id="UP000626109">
    <property type="component" value="Unassembled WGS sequence"/>
</dbReference>
<feature type="transmembrane region" description="Helical" evidence="2">
    <location>
        <begin position="85"/>
        <end position="104"/>
    </location>
</feature>
<feature type="compositionally biased region" description="Low complexity" evidence="1">
    <location>
        <begin position="166"/>
        <end position="188"/>
    </location>
</feature>
<evidence type="ECO:0000313" key="4">
    <source>
        <dbReference type="Proteomes" id="UP000626109"/>
    </source>
</evidence>
<evidence type="ECO:0000256" key="2">
    <source>
        <dbReference type="SAM" id="Phobius"/>
    </source>
</evidence>
<keyword evidence="2" id="KW-1133">Transmembrane helix</keyword>
<sequence length="203" mass="21967">MKAHGAPFYTQKVHLEVGGLITAVVMLFVVGAVSPQDADAFWKERDVGSGVMESGVLVGWGPKTFAALTATLLQSWLGGLVSKRLSTVVRSVCQCMSLLIIYFFGDLVLKRLSFDWVVGAAALVVALSVQVFTLAGQRESAAATPNNDNNNRESAAATSQQESGSLQQQPQQQQLQQQQQQQKQQQPLGSMCTMQSSHTQNRV</sequence>
<accession>A0A813KXF9</accession>